<gene>
    <name evidence="1" type="ordered locus">KVU_2524</name>
</gene>
<dbReference type="GO" id="GO:0016740">
    <property type="term" value="F:transferase activity"/>
    <property type="evidence" value="ECO:0007669"/>
    <property type="project" value="UniProtKB-KW"/>
</dbReference>
<dbReference type="Proteomes" id="UP000000692">
    <property type="component" value="Chromosome"/>
</dbReference>
<sequence length="546" mass="60636">MEQSFILQHFTLSPGLYLPGQQIVLRDPWGDLINAAKWRQVGAGPLSVRISGEGQFLLQAYALIGAEAVLLSSLRVEGGQAVVLDALRDHVVRLSIIALSCVHLRGAVLLGAQPQRRARLAICIPAFGAGRGLPEKLAVLRDYLRLMPLGAEARVLVIDQGLATPPVPHAGLRVVAQHNLGGAGGFARALREAQCDPWGFTHCLFTDDDAHFTPEALHRLHAYLSLAQDPQLAVAAAMVTHQQPDQLWESGAIFDGFCRGAFRGTDLMDQVALARIERTSAQADWQQQPGIYGGWWMFGFALAGVRYAPFPYFLRGDDIGFALANRLRIVTLNGVCAAQDDFAAKEGPLSLFCDLRGHLIHPMVFPQIPGGRWRVGWRGALFVLRSLARFRYDEAAALLIAWQDVLAGPRAFATHPGAEAQRHAIAQLPRPCAPLPRKQARRAWPRWYWMLSVNGQLLPFGSRGVVHIAPRRRRDMDAIWGRRAIVTDQCDARDLRRFYPLFIRLLALWLRYMLGFKALARAYRATYGTVASQQAWDAHFQSSQPR</sequence>
<accession>F9Y877</accession>
<dbReference type="RefSeq" id="WP_013383165.1">
    <property type="nucleotide sequence ID" value="NC_017384.1"/>
</dbReference>
<keyword evidence="1" id="KW-0808">Transferase</keyword>
<dbReference type="HOGENOM" id="CLU_019973_1_1_5"/>
<dbReference type="Gene3D" id="3.90.550.60">
    <property type="match status" value="1"/>
</dbReference>
<organism evidence="1 2">
    <name type="scientific">Ketogulonicigenium vulgare (strain WSH-001)</name>
    <dbReference type="NCBI Taxonomy" id="759362"/>
    <lineage>
        <taxon>Bacteria</taxon>
        <taxon>Pseudomonadati</taxon>
        <taxon>Pseudomonadota</taxon>
        <taxon>Alphaproteobacteria</taxon>
        <taxon>Rhodobacterales</taxon>
        <taxon>Roseobacteraceae</taxon>
        <taxon>Ketogulonicigenium</taxon>
    </lineage>
</organism>
<evidence type="ECO:0000313" key="2">
    <source>
        <dbReference type="Proteomes" id="UP000000692"/>
    </source>
</evidence>
<dbReference type="EMBL" id="CP002018">
    <property type="protein sequence ID" value="AEM42363.1"/>
    <property type="molecule type" value="Genomic_DNA"/>
</dbReference>
<protein>
    <submittedName>
        <fullName evidence="1">Putative glycosyltransferase</fullName>
    </submittedName>
</protein>
<keyword evidence="2" id="KW-1185">Reference proteome</keyword>
<dbReference type="eggNOG" id="COG1216">
    <property type="taxonomic scope" value="Bacteria"/>
</dbReference>
<proteinExistence type="predicted"/>
<dbReference type="SUPFAM" id="SSF53448">
    <property type="entry name" value="Nucleotide-diphospho-sugar transferases"/>
    <property type="match status" value="1"/>
</dbReference>
<dbReference type="KEGG" id="kvl:KVU_2524"/>
<dbReference type="AlphaFoldDB" id="F9Y877"/>
<dbReference type="InterPro" id="IPR029044">
    <property type="entry name" value="Nucleotide-diphossugar_trans"/>
</dbReference>
<evidence type="ECO:0000313" key="1">
    <source>
        <dbReference type="EMBL" id="AEM42363.1"/>
    </source>
</evidence>
<name>F9Y877_KETVW</name>
<reference evidence="1 2" key="1">
    <citation type="journal article" date="2011" name="J. Bacteriol.">
        <title>Complete genome sequence of the industrial strain Ketogulonicigenium vulgare WSH-001.</title>
        <authorList>
            <person name="Liu L."/>
            <person name="Li Y."/>
            <person name="Zhang J."/>
            <person name="Zhou Z."/>
            <person name="Liu J."/>
            <person name="Li X."/>
            <person name="Zhou J."/>
            <person name="Du G."/>
            <person name="Wang L."/>
            <person name="Chen J."/>
        </authorList>
    </citation>
    <scope>NUCLEOTIDE SEQUENCE [LARGE SCALE GENOMIC DNA]</scope>
    <source>
        <strain evidence="1 2">WSH-001</strain>
    </source>
</reference>
<dbReference type="OrthoDB" id="5148555at2"/>